<dbReference type="EMBL" id="JACHOU010000006">
    <property type="protein sequence ID" value="MBB6355196.1"/>
    <property type="molecule type" value="Genomic_DNA"/>
</dbReference>
<evidence type="ECO:0000256" key="5">
    <source>
        <dbReference type="RuleBase" id="RU004106"/>
    </source>
</evidence>
<evidence type="ECO:0000256" key="3">
    <source>
        <dbReference type="ARBA" id="ARBA00014472"/>
    </source>
</evidence>
<keyword evidence="8" id="KW-1185">Reference proteome</keyword>
<dbReference type="Proteomes" id="UP000536262">
    <property type="component" value="Unassembled WGS sequence"/>
</dbReference>
<dbReference type="InterPro" id="IPR001544">
    <property type="entry name" value="Aminotrans_IV"/>
</dbReference>
<dbReference type="Gene3D" id="3.30.470.10">
    <property type="match status" value="1"/>
</dbReference>
<dbReference type="Gene3D" id="3.20.10.10">
    <property type="entry name" value="D-amino Acid Aminotransferase, subunit A, domain 2"/>
    <property type="match status" value="1"/>
</dbReference>
<evidence type="ECO:0000256" key="4">
    <source>
        <dbReference type="ARBA" id="ARBA00022898"/>
    </source>
</evidence>
<reference evidence="7 8" key="1">
    <citation type="submission" date="2020-08" db="EMBL/GenBank/DDBJ databases">
        <title>Genomic Encyclopedia of Type Strains, Phase IV (KMG-IV): sequencing the most valuable type-strain genomes for metagenomic binning, comparative biology and taxonomic classification.</title>
        <authorList>
            <person name="Goeker M."/>
        </authorList>
    </citation>
    <scope>NUCLEOTIDE SEQUENCE [LARGE SCALE GENOMIC DNA]</scope>
    <source>
        <strain evidence="7 8">DSM 7051</strain>
    </source>
</reference>
<gene>
    <name evidence="7" type="ORF">GGR00_002995</name>
</gene>
<dbReference type="GO" id="GO:0016829">
    <property type="term" value="F:lyase activity"/>
    <property type="evidence" value="ECO:0007669"/>
    <property type="project" value="UniProtKB-KW"/>
</dbReference>
<dbReference type="AlphaFoldDB" id="A0A7X0F8P3"/>
<evidence type="ECO:0000256" key="2">
    <source>
        <dbReference type="ARBA" id="ARBA00009320"/>
    </source>
</evidence>
<keyword evidence="7" id="KW-0456">Lyase</keyword>
<proteinExistence type="inferred from homology"/>
<dbReference type="SUPFAM" id="SSF56752">
    <property type="entry name" value="D-aminoacid aminotransferase-like PLP-dependent enzymes"/>
    <property type="match status" value="1"/>
</dbReference>
<comment type="cofactor">
    <cofactor evidence="1 6">
        <name>pyridoxal 5'-phosphate</name>
        <dbReference type="ChEBI" id="CHEBI:597326"/>
    </cofactor>
</comment>
<dbReference type="InterPro" id="IPR043131">
    <property type="entry name" value="BCAT-like_N"/>
</dbReference>
<sequence length="225" mass="23973">MSSESTVRDGLGSGFELIETMRWEPQGGFLRGGRHLARLKASAETLGFGFDGTTIEQALTGATGGDTPLRIRLVLGFNGKAEVTSHPFVPLAPDAVWTVRIASTRLASTDPLLRHKTTRREAYDAARAEFPRDDADEVLLLNEAGEVCEGTITNLFIDMGDGGPLRTPPLACGLLAGVLRGEMIDRGEAVEAKVTVHDLAAAPRIFVGNSLRGLIGARVPEARLA</sequence>
<evidence type="ECO:0000256" key="1">
    <source>
        <dbReference type="ARBA" id="ARBA00001933"/>
    </source>
</evidence>
<evidence type="ECO:0000256" key="6">
    <source>
        <dbReference type="RuleBase" id="RU004516"/>
    </source>
</evidence>
<dbReference type="NCBIfam" id="NF005729">
    <property type="entry name" value="PRK07546.1-3"/>
    <property type="match status" value="1"/>
</dbReference>
<dbReference type="RefSeq" id="WP_184699819.1">
    <property type="nucleotide sequence ID" value="NZ_BAABEG010000001.1"/>
</dbReference>
<comment type="caution">
    <text evidence="7">The sequence shown here is derived from an EMBL/GenBank/DDBJ whole genome shotgun (WGS) entry which is preliminary data.</text>
</comment>
<dbReference type="InterPro" id="IPR043132">
    <property type="entry name" value="BCAT-like_C"/>
</dbReference>
<keyword evidence="4 6" id="KW-0663">Pyridoxal phosphate</keyword>
<evidence type="ECO:0000313" key="8">
    <source>
        <dbReference type="Proteomes" id="UP000536262"/>
    </source>
</evidence>
<dbReference type="InterPro" id="IPR018300">
    <property type="entry name" value="Aminotrans_IV_CS"/>
</dbReference>
<organism evidence="7 8">
    <name type="scientific">Aminobacter aganoensis</name>
    <dbReference type="NCBI Taxonomy" id="83264"/>
    <lineage>
        <taxon>Bacteria</taxon>
        <taxon>Pseudomonadati</taxon>
        <taxon>Pseudomonadota</taxon>
        <taxon>Alphaproteobacteria</taxon>
        <taxon>Hyphomicrobiales</taxon>
        <taxon>Phyllobacteriaceae</taxon>
        <taxon>Aminobacter</taxon>
    </lineage>
</organism>
<dbReference type="PROSITE" id="PS00770">
    <property type="entry name" value="AA_TRANSFER_CLASS_4"/>
    <property type="match status" value="1"/>
</dbReference>
<name>A0A7X0F8P3_9HYPH</name>
<evidence type="ECO:0000313" key="7">
    <source>
        <dbReference type="EMBL" id="MBB6355196.1"/>
    </source>
</evidence>
<dbReference type="InterPro" id="IPR036038">
    <property type="entry name" value="Aminotransferase-like"/>
</dbReference>
<dbReference type="NCBIfam" id="NF005731">
    <property type="entry name" value="PRK07546.1-5"/>
    <property type="match status" value="1"/>
</dbReference>
<accession>A0A7X0F8P3</accession>
<dbReference type="Pfam" id="PF01063">
    <property type="entry name" value="Aminotran_4"/>
    <property type="match status" value="1"/>
</dbReference>
<comment type="similarity">
    <text evidence="2 5">Belongs to the class-IV pyridoxal-phosphate-dependent aminotransferase family.</text>
</comment>
<protein>
    <recommendedName>
        <fullName evidence="3">Probable branched-chain-amino-acid aminotransferase</fullName>
    </recommendedName>
</protein>